<protein>
    <submittedName>
        <fullName evidence="2">Uncharacterized protein</fullName>
    </submittedName>
</protein>
<dbReference type="AlphaFoldDB" id="A0A6B8MCS1"/>
<accession>A0A6B8MCS1</accession>
<evidence type="ECO:0000313" key="2">
    <source>
        <dbReference type="EMBL" id="QGN00176.1"/>
    </source>
</evidence>
<reference evidence="2 3" key="1">
    <citation type="submission" date="2019-09" db="EMBL/GenBank/DDBJ databases">
        <title>Isolation and complete genome sequencing of Methylocystis species.</title>
        <authorList>
            <person name="Rumah B.L."/>
            <person name="Stead C.E."/>
            <person name="Stevens B.C."/>
            <person name="Minton N.P."/>
            <person name="Grosse-Honebrink A."/>
            <person name="Zhang Y."/>
        </authorList>
    </citation>
    <scope>NUCLEOTIDE SEQUENCE [LARGE SCALE GENOMIC DNA]</scope>
    <source>
        <strain evidence="2 3">BRCS2</strain>
        <plasmid evidence="2 3">unnamed2</plasmid>
    </source>
</reference>
<gene>
    <name evidence="2" type="ORF">F7D14_21680</name>
</gene>
<geneLocation type="plasmid" evidence="2">
    <name>unnamed2</name>
</geneLocation>
<dbReference type="EMBL" id="CP044333">
    <property type="protein sequence ID" value="QGN00176.1"/>
    <property type="molecule type" value="Genomic_DNA"/>
</dbReference>
<dbReference type="KEGG" id="mpar:F7D14_21680"/>
<dbReference type="GeneID" id="42571082"/>
<keyword evidence="3" id="KW-1185">Reference proteome</keyword>
<sequence length="71" mass="8425">MDQATRVVLAEIFEARAAAKQRAELRQVQELDRQLEEHEEKKRREEEEDTLFHELMAASDAEVAIFRDRLE</sequence>
<keyword evidence="2" id="KW-0614">Plasmid</keyword>
<organism evidence="2 3">
    <name type="scientific">Methylocystis parvus</name>
    <dbReference type="NCBI Taxonomy" id="134"/>
    <lineage>
        <taxon>Bacteria</taxon>
        <taxon>Pseudomonadati</taxon>
        <taxon>Pseudomonadota</taxon>
        <taxon>Alphaproteobacteria</taxon>
        <taxon>Hyphomicrobiales</taxon>
        <taxon>Methylocystaceae</taxon>
        <taxon>Methylocystis</taxon>
    </lineage>
</organism>
<feature type="coiled-coil region" evidence="1">
    <location>
        <begin position="18"/>
        <end position="48"/>
    </location>
</feature>
<evidence type="ECO:0000313" key="3">
    <source>
        <dbReference type="Proteomes" id="UP000422569"/>
    </source>
</evidence>
<evidence type="ECO:0000256" key="1">
    <source>
        <dbReference type="SAM" id="Coils"/>
    </source>
</evidence>
<keyword evidence="1" id="KW-0175">Coiled coil</keyword>
<dbReference type="Proteomes" id="UP000422569">
    <property type="component" value="Plasmid unnamed2"/>
</dbReference>
<proteinExistence type="predicted"/>
<dbReference type="RefSeq" id="WP_016920689.1">
    <property type="nucleotide sequence ID" value="NZ_CP044333.1"/>
</dbReference>
<name>A0A6B8MCS1_9HYPH</name>